<evidence type="ECO:0000313" key="3">
    <source>
        <dbReference type="Proteomes" id="UP000664859"/>
    </source>
</evidence>
<dbReference type="PANTHER" id="PTHR45725:SF18">
    <property type="entry name" value="ORC1-LIKE AAA ATPASE DOMAIN-CONTAINING PROTEIN"/>
    <property type="match status" value="1"/>
</dbReference>
<proteinExistence type="predicted"/>
<name>A0A836CEW3_9STRA</name>
<gene>
    <name evidence="2" type="ORF">JKP88DRAFT_244812</name>
</gene>
<comment type="caution">
    <text evidence="2">The sequence shown here is derived from an EMBL/GenBank/DDBJ whole genome shotgun (WGS) entry which is preliminary data.</text>
</comment>
<accession>A0A836CEW3</accession>
<feature type="region of interest" description="Disordered" evidence="1">
    <location>
        <begin position="309"/>
        <end position="377"/>
    </location>
</feature>
<dbReference type="PANTHER" id="PTHR45725">
    <property type="entry name" value="FORMIN HOMOLOGY 2 FAMILY MEMBER"/>
    <property type="match status" value="1"/>
</dbReference>
<feature type="compositionally biased region" description="Basic and acidic residues" evidence="1">
    <location>
        <begin position="234"/>
        <end position="248"/>
    </location>
</feature>
<evidence type="ECO:0000256" key="1">
    <source>
        <dbReference type="SAM" id="MobiDB-lite"/>
    </source>
</evidence>
<keyword evidence="3" id="KW-1185">Reference proteome</keyword>
<dbReference type="Proteomes" id="UP000664859">
    <property type="component" value="Unassembled WGS sequence"/>
</dbReference>
<evidence type="ECO:0000313" key="2">
    <source>
        <dbReference type="EMBL" id="KAG5183940.1"/>
    </source>
</evidence>
<dbReference type="InterPro" id="IPR051425">
    <property type="entry name" value="Formin_Homology"/>
</dbReference>
<protein>
    <submittedName>
        <fullName evidence="2">Uncharacterized protein</fullName>
    </submittedName>
</protein>
<feature type="region of interest" description="Disordered" evidence="1">
    <location>
        <begin position="234"/>
        <end position="253"/>
    </location>
</feature>
<dbReference type="EMBL" id="JAFCMP010000179">
    <property type="protein sequence ID" value="KAG5183940.1"/>
    <property type="molecule type" value="Genomic_DNA"/>
</dbReference>
<feature type="compositionally biased region" description="Acidic residues" evidence="1">
    <location>
        <begin position="337"/>
        <end position="347"/>
    </location>
</feature>
<reference evidence="2" key="1">
    <citation type="submission" date="2021-02" db="EMBL/GenBank/DDBJ databases">
        <title>First Annotated Genome of the Yellow-green Alga Tribonema minus.</title>
        <authorList>
            <person name="Mahan K.M."/>
        </authorList>
    </citation>
    <scope>NUCLEOTIDE SEQUENCE</scope>
    <source>
        <strain evidence="2">UTEX B ZZ1240</strain>
    </source>
</reference>
<sequence>MNQLVNELSSIVEPSLLAETMMKYPQPASTCNDVLTASDPTIASATAGIASHDGIAAAESAVRMAYEAMICLGHSGINATKHKDYAPQLSAVCRLVQRFHSAVVQFERQQEVARTAGETVTATGGERAAARQERAMADAAAAERTAAAERALAEQARVNAVAAAERALAEQARVNAVAAAERALAEQARVNAAAAERVAAEQEQARVNAVAAAERAAAVERAAAAERAAAEQEQVRADAEAAEQERARVNAAAAEQERARVNAAAVAEQEQARVDAAAAERVAAEQEQARVNAAAAEQEQARLNAAVAERPADALPPPPASPRFTTTMPPPPPEDIQPIEDAEDSFYDADLPPPPQQTGSSTSPPMPPSELHSTTNSPAETCRTFLDASYHIPEAPDTIQYRSNDSKSLRKSKQRALELWVIAHTSKRDCMRHMCQNGSVSADTPFFATMITYLDKLKKAGKIEQNQKFIQWSATFADASTGLVAVQDAFEQYRQQMVAVGSAAPDLRSNFEHTLEATVEMELKKVKQKSGVSSRSLGKVVLGILAAGTVCAPLVHWAHPALYESGRDSVGHGAQFMHSKLASTWPAARSLVNNTQSGAGNLVNMAAAQAASGAAALSSFNGWGNMPTQPSANFIDQVQALKPQFVTQVAIPKAPAASMQTPVDISDQIETLKLQRVQAAMSQSLDIMQLRQISKDIRELGPNIPVDTIKFATMATEAETRYHDSMDTLAHIDGGSDLPTAMANVHKVNVIVNTYMHGAPICGVGSCIAGPTELDGVACCSTLLYLDKDMATMASTALKKTNDKMVQMLQDDAVTYELLHQVIAQTDGADELKGAHLAAQTRLADEQLMEAPLKQLGQLMADRAASLPQSPRSDVARYLVQVSQGGPDDVSNLQSAAQVLKDAGISKLPPSFEEAGVVATERMATKAVSNFDAMGLQHAYEELPLQAISDESEAIKDSASSLINALHEADQGVDGLLKASEAVAATGTSYLGVDFDTPLQKAGVSVVKSLVAGAWSTGVQDVIETYTKLPARVKSEETNELISGLRSDVTAMSAIEAINSTAPAVQAAAKVNHGLDASGNTIETYSSALQQLQSLYSNANSDSVRDAAKSEFSALITYAIENAASQGEQIGRSALGLINASTPSRIDMYTLSNRSNVALAKAEEAGVLSNHLDPAAGTALKSALTVNRDAAWFFDRFEHLQKLVTEATSSVSVDANFSGALAAAKLFGHTLAPLDAMLAAGASAQLSAAVAGIATAPDVQSQVSAISSSVGEWMKLTALASKAVLPDAASALKLQGANLVTAIRDTVNGKEWHEWLRAQASRIEQIVKSVADAPQLQLQPEELALVAACGVSNECAQAQLMAGIFDLAAENAVGNVSDIEDIKDLRAFFKQVEDSTGDAVVNEYSSGLAGNSFDTTNISISNLGALHGITTPNAVAQQLGQVVGDDAISESLLGVYKMKEGAMQSNTRLAALHSARGVISTVMQQMKPTQADVTAVTAQEDLAPLPAVADTSSVVGQAEAVDAVKTPDMVSAEATDEAPAVVEASGVGEKPEAVDVVKTPDVKAMATTAAEAADEVAVSERPSELLSRVLEGLKKGEFSTEEALELISPMATMSAVRGERAIRDANMSVDELKDNQAIIDGTSVVGSLRHPHLSKQMQLGASADGRELYDLMKKDTRAKPTTIANHSTKPAHARPAKHARRVLERRTQYERRAKSKRGTTFEVLAKLSGSEQDFLRVVKSLALGTESEAKLLAEVEPFLQTPYEQLGMTIQEVAAMHNADNLNAKLTSLQARVILTTLRYCSDQTLRKLAIGAAVAAAAALIASGEFDTCTAMAQEAADNIGIYEQLVYATGMGVAMGPLCATGGNALLAGTAAAAGGVGGIMAGAVAEEGLTELQRRRNVLEQQDKLFQYFMRWERLRFCESLDLSNPIAVLDALRVHKEVGSGALAQYLRLHEDNWVSIVQDSEAFETLRQEIEAEEKHLQESHPAQWQKMMQIFP</sequence>
<organism evidence="2 3">
    <name type="scientific">Tribonema minus</name>
    <dbReference type="NCBI Taxonomy" id="303371"/>
    <lineage>
        <taxon>Eukaryota</taxon>
        <taxon>Sar</taxon>
        <taxon>Stramenopiles</taxon>
        <taxon>Ochrophyta</taxon>
        <taxon>PX clade</taxon>
        <taxon>Xanthophyceae</taxon>
        <taxon>Tribonematales</taxon>
        <taxon>Tribonemataceae</taxon>
        <taxon>Tribonema</taxon>
    </lineage>
</organism>